<evidence type="ECO:0000313" key="3">
    <source>
        <dbReference type="Proteomes" id="UP001341135"/>
    </source>
</evidence>
<feature type="coiled-coil region" evidence="1">
    <location>
        <begin position="123"/>
        <end position="170"/>
    </location>
</feature>
<accession>A0ABN6ZLL5</accession>
<keyword evidence="1" id="KW-0175">Coiled coil</keyword>
<dbReference type="EMBL" id="AP028907">
    <property type="protein sequence ID" value="BES81169.1"/>
    <property type="molecule type" value="Genomic_DNA"/>
</dbReference>
<protein>
    <recommendedName>
        <fullName evidence="4">Poly(3-hydroxyalkanoate) polymerase subunit PhaE</fullName>
    </recommendedName>
</protein>
<dbReference type="RefSeq" id="WP_338252035.1">
    <property type="nucleotide sequence ID" value="NZ_AP028907.1"/>
</dbReference>
<keyword evidence="3" id="KW-1185">Reference proteome</keyword>
<evidence type="ECO:0008006" key="4">
    <source>
        <dbReference type="Google" id="ProtNLM"/>
    </source>
</evidence>
<organism evidence="2 3">
    <name type="scientific">Pyrodictium abyssi</name>
    <dbReference type="NCBI Taxonomy" id="54256"/>
    <lineage>
        <taxon>Archaea</taxon>
        <taxon>Thermoproteota</taxon>
        <taxon>Thermoprotei</taxon>
        <taxon>Desulfurococcales</taxon>
        <taxon>Pyrodictiaceae</taxon>
        <taxon>Pyrodictium</taxon>
    </lineage>
</organism>
<reference evidence="2 3" key="1">
    <citation type="submission" date="2023-09" db="EMBL/GenBank/DDBJ databases">
        <title>Pyrofollis japonicus gen. nov. sp. nov., a novel member of the family Pyrodictiaceae isolated from the Iheya North hydrothermal field.</title>
        <authorList>
            <person name="Miyazaki U."/>
            <person name="Sanari M."/>
            <person name="Tame A."/>
            <person name="Kitajima M."/>
            <person name="Okamoto A."/>
            <person name="Sawayama S."/>
            <person name="Miyazaki J."/>
            <person name="Takai K."/>
            <person name="Nakagawa S."/>
        </authorList>
    </citation>
    <scope>NUCLEOTIDE SEQUENCE [LARGE SCALE GENOMIC DNA]</scope>
    <source>
        <strain evidence="2 3">AV2</strain>
    </source>
</reference>
<sequence length="175" mass="19724">MPEEHTHLGFRADGDVEELRQVFDAIADFMGRIKGFVKELMEMVLSSVDGAKLGEDVGSFYKRLVESGLPPEEAMRLTEEYFRRRLEAVPSPSKLIEALSSLARKPRVVVSTLAPRGSVAAARSGLEGVAEQLEEIREMLQELPVSEEEKKRLLEQLESLRGRISGKQREEQEKQ</sequence>
<evidence type="ECO:0000313" key="2">
    <source>
        <dbReference type="EMBL" id="BES81169.1"/>
    </source>
</evidence>
<dbReference type="Proteomes" id="UP001341135">
    <property type="component" value="Chromosome"/>
</dbReference>
<name>A0ABN6ZLL5_9CREN</name>
<dbReference type="GeneID" id="89288760"/>
<evidence type="ECO:0000256" key="1">
    <source>
        <dbReference type="SAM" id="Coils"/>
    </source>
</evidence>
<gene>
    <name evidence="2" type="ORF">PABY_07360</name>
</gene>
<proteinExistence type="predicted"/>